<organism evidence="1 2">
    <name type="scientific">Enterobacter genomosp. O</name>
    <dbReference type="NCBI Taxonomy" id="2364150"/>
    <lineage>
        <taxon>Bacteria</taxon>
        <taxon>Pseudomonadati</taxon>
        <taxon>Pseudomonadota</taxon>
        <taxon>Gammaproteobacteria</taxon>
        <taxon>Enterobacterales</taxon>
        <taxon>Enterobacteriaceae</taxon>
        <taxon>Enterobacter</taxon>
        <taxon>Enterobacter cloacae complex</taxon>
        <taxon>Enterobacter cloacae complex clade O</taxon>
    </lineage>
</organism>
<dbReference type="Pfam" id="PF13988">
    <property type="entry name" value="DUF4225"/>
    <property type="match status" value="1"/>
</dbReference>
<keyword evidence="2" id="KW-1185">Reference proteome</keyword>
<evidence type="ECO:0008006" key="3">
    <source>
        <dbReference type="Google" id="ProtNLM"/>
    </source>
</evidence>
<evidence type="ECO:0000313" key="1">
    <source>
        <dbReference type="EMBL" id="KUQ80465.1"/>
    </source>
</evidence>
<name>A0A0X4EFG6_9ENTR</name>
<evidence type="ECO:0000313" key="2">
    <source>
        <dbReference type="Proteomes" id="UP000064715"/>
    </source>
</evidence>
<proteinExistence type="predicted"/>
<comment type="caution">
    <text evidence="1">The sequence shown here is derived from an EMBL/GenBank/DDBJ whole genome shotgun (WGS) entry which is preliminary data.</text>
</comment>
<dbReference type="OrthoDB" id="6534834at2"/>
<protein>
    <recommendedName>
        <fullName evidence="3">DUF4225 domain-containing protein</fullName>
    </recommendedName>
</protein>
<gene>
    <name evidence="1" type="ORF">AWI28_03450</name>
</gene>
<dbReference type="AlphaFoldDB" id="A0A0X4EFG6"/>
<sequence length="267" mass="29423">MDISLLTGQRTNAWSATMINLEARKLINTANIVAANHLKDGLTRIQFMEDIKSFVTEQFSLARKAKSDEEGISYIKNLRAENENLLEQDRLLRTKAAQLYARVEFIKENNKVVGYVISAVQVVFAGLQAAGGLILASSMTPVGVLLGATLVIDAANTVSREVNNQLLNKPGSQGFVADTAMSVAEFMGFRGETGLAAYKTVSLAANAYSVFGLLRKPGSWRLFYFMRSDFYRKMDSMSRPKLTMKIIGYGINAKIVFDLLSIDNNPS</sequence>
<dbReference type="RefSeq" id="WP_059312486.1">
    <property type="nucleotide sequence ID" value="NZ_LRCR01000045.1"/>
</dbReference>
<accession>A0A0X4EFG6</accession>
<dbReference type="EMBL" id="LRCR01000045">
    <property type="protein sequence ID" value="KUQ80465.1"/>
    <property type="molecule type" value="Genomic_DNA"/>
</dbReference>
<reference evidence="2" key="1">
    <citation type="submission" date="2016-01" db="EMBL/GenBank/DDBJ databases">
        <title>WGS of SAMN04407783.</title>
        <authorList>
            <person name="Adams M."/>
            <person name="Sutton G."/>
            <person name="Nelson K."/>
            <person name="Thaden J."/>
            <person name="Fowler V."/>
            <person name="Mccorrison J."/>
            <person name="Sanka R."/>
            <person name="Brinkac L."/>
            <person name="Nierman W."/>
        </authorList>
    </citation>
    <scope>NUCLEOTIDE SEQUENCE [LARGE SCALE GENOMIC DNA]</scope>
    <source>
        <strain evidence="2">GN04363</strain>
    </source>
</reference>
<dbReference type="Proteomes" id="UP000064715">
    <property type="component" value="Unassembled WGS sequence"/>
</dbReference>
<dbReference type="InterPro" id="IPR025320">
    <property type="entry name" value="DUF4225"/>
</dbReference>